<dbReference type="PANTHER" id="PTHR24421">
    <property type="entry name" value="NITRATE/NITRITE SENSOR PROTEIN NARX-RELATED"/>
    <property type="match status" value="1"/>
</dbReference>
<dbReference type="Pfam" id="PF02518">
    <property type="entry name" value="HATPase_c"/>
    <property type="match status" value="1"/>
</dbReference>
<evidence type="ECO:0000313" key="7">
    <source>
        <dbReference type="Proteomes" id="UP001060039"/>
    </source>
</evidence>
<proteinExistence type="predicted"/>
<dbReference type="SUPFAM" id="SSF55874">
    <property type="entry name" value="ATPase domain of HSP90 chaperone/DNA topoisomerase II/histidine kinase"/>
    <property type="match status" value="1"/>
</dbReference>
<evidence type="ECO:0000259" key="4">
    <source>
        <dbReference type="SMART" id="SM00065"/>
    </source>
</evidence>
<dbReference type="RefSeq" id="WP_255159024.1">
    <property type="nucleotide sequence ID" value="NZ_CP101497.1"/>
</dbReference>
<dbReference type="InterPro" id="IPR011712">
    <property type="entry name" value="Sig_transdc_His_kin_sub3_dim/P"/>
</dbReference>
<dbReference type="InterPro" id="IPR003018">
    <property type="entry name" value="GAF"/>
</dbReference>
<reference evidence="6" key="1">
    <citation type="submission" date="2022-07" db="EMBL/GenBank/DDBJ databases">
        <title>Taxonomic analysis of Microcella humidisoli nov. sp., isolated from riverside soil.</title>
        <authorList>
            <person name="Molina K.M."/>
            <person name="Kim S.B."/>
        </authorList>
    </citation>
    <scope>NUCLEOTIDE SEQUENCE</scope>
    <source>
        <strain evidence="6">MMS21-STM10</strain>
    </source>
</reference>
<protein>
    <submittedName>
        <fullName evidence="6">GAF domain-containing protein</fullName>
    </submittedName>
</protein>
<dbReference type="Pfam" id="PF13185">
    <property type="entry name" value="GAF_2"/>
    <property type="match status" value="1"/>
</dbReference>
<sequence>MTAGGESVDALVERIMQRAAGLDEGYRRVGLLVSAAQTVTESLDLTTQLQRIVGVGRELVGAQYGALGVLSPDGGLESFLHAGFTDEQVRQLGAPPSGRGILGAVITEGRSIRLEHLSHDPRSVGFPAHHPPMDSFLGVPIHVEGTVFGNLYLTEHREGPFDDIDEAIIAALAAMAGTAIANARLYEQSQDDRRWLAASERLTQRLLSGEVGPDDLEAITTSVWELMGDHETQVTETADGELVITPPAGGHPLTDAQRETVARFGRSVAIARELARSRLDEQWIALTDERDRIARDLHDHVIQSLFAVGLSLQSVVGDPSSPTGARIATQVDAIDSTIRQIRQAIYRLSAPPSAGTYSLRARINQLVRETLEGESLDSRLAFSGPVDTLVDLGLGDEVTAVMREALSNAVRHASASLVEASVAVRGAQVVVIVRDDGVGMPETERRSGLANLAARARERGGNFAIETVQPHGTEVRWSVPWESR</sequence>
<keyword evidence="1" id="KW-0808">Transferase</keyword>
<evidence type="ECO:0000313" key="6">
    <source>
        <dbReference type="EMBL" id="UTT61883.1"/>
    </source>
</evidence>
<dbReference type="EMBL" id="CP101497">
    <property type="protein sequence ID" value="UTT61883.1"/>
    <property type="molecule type" value="Genomic_DNA"/>
</dbReference>
<gene>
    <name evidence="6" type="ORF">NNL39_09370</name>
</gene>
<keyword evidence="3" id="KW-0902">Two-component regulatory system</keyword>
<evidence type="ECO:0000256" key="1">
    <source>
        <dbReference type="ARBA" id="ARBA00022679"/>
    </source>
</evidence>
<dbReference type="CDD" id="cd16917">
    <property type="entry name" value="HATPase_UhpB-NarQ-NarX-like"/>
    <property type="match status" value="1"/>
</dbReference>
<dbReference type="Gene3D" id="1.20.5.1930">
    <property type="match status" value="1"/>
</dbReference>
<accession>A0ABY5FUB3</accession>
<dbReference type="InterPro" id="IPR029016">
    <property type="entry name" value="GAF-like_dom_sf"/>
</dbReference>
<feature type="domain" description="Histidine kinase/HSP90-like ATPase" evidence="5">
    <location>
        <begin position="393"/>
        <end position="483"/>
    </location>
</feature>
<evidence type="ECO:0000259" key="5">
    <source>
        <dbReference type="SMART" id="SM00387"/>
    </source>
</evidence>
<dbReference type="SUPFAM" id="SSF55781">
    <property type="entry name" value="GAF domain-like"/>
    <property type="match status" value="1"/>
</dbReference>
<organism evidence="6 7">
    <name type="scientific">Microcella humidisoli</name>
    <dbReference type="NCBI Taxonomy" id="2963406"/>
    <lineage>
        <taxon>Bacteria</taxon>
        <taxon>Bacillati</taxon>
        <taxon>Actinomycetota</taxon>
        <taxon>Actinomycetes</taxon>
        <taxon>Micrococcales</taxon>
        <taxon>Microbacteriaceae</taxon>
        <taxon>Microcella</taxon>
    </lineage>
</organism>
<dbReference type="Proteomes" id="UP001060039">
    <property type="component" value="Chromosome"/>
</dbReference>
<dbReference type="SMART" id="SM00065">
    <property type="entry name" value="GAF"/>
    <property type="match status" value="1"/>
</dbReference>
<keyword evidence="2" id="KW-0418">Kinase</keyword>
<dbReference type="Gene3D" id="3.30.450.40">
    <property type="match status" value="1"/>
</dbReference>
<evidence type="ECO:0000256" key="2">
    <source>
        <dbReference type="ARBA" id="ARBA00022777"/>
    </source>
</evidence>
<dbReference type="Pfam" id="PF07730">
    <property type="entry name" value="HisKA_3"/>
    <property type="match status" value="1"/>
</dbReference>
<dbReference type="InterPro" id="IPR036890">
    <property type="entry name" value="HATPase_C_sf"/>
</dbReference>
<dbReference type="PANTHER" id="PTHR24421:SF56">
    <property type="entry name" value="OXYGEN SENSOR HISTIDINE KINASE RESPONSE REGULATOR DOST"/>
    <property type="match status" value="1"/>
</dbReference>
<keyword evidence="7" id="KW-1185">Reference proteome</keyword>
<name>A0ABY5FUB3_9MICO</name>
<dbReference type="Gene3D" id="3.30.565.10">
    <property type="entry name" value="Histidine kinase-like ATPase, C-terminal domain"/>
    <property type="match status" value="1"/>
</dbReference>
<feature type="domain" description="GAF" evidence="4">
    <location>
        <begin position="44"/>
        <end position="190"/>
    </location>
</feature>
<dbReference type="InterPro" id="IPR003594">
    <property type="entry name" value="HATPase_dom"/>
</dbReference>
<dbReference type="SMART" id="SM00387">
    <property type="entry name" value="HATPase_c"/>
    <property type="match status" value="1"/>
</dbReference>
<dbReference type="InterPro" id="IPR050482">
    <property type="entry name" value="Sensor_HK_TwoCompSys"/>
</dbReference>
<evidence type="ECO:0000256" key="3">
    <source>
        <dbReference type="ARBA" id="ARBA00023012"/>
    </source>
</evidence>